<dbReference type="GO" id="GO:0048711">
    <property type="term" value="P:positive regulation of astrocyte differentiation"/>
    <property type="evidence" value="ECO:0007669"/>
    <property type="project" value="Ensembl"/>
</dbReference>
<dbReference type="InterPro" id="IPR042178">
    <property type="entry name" value="Serpin_sf_1"/>
</dbReference>
<keyword evidence="2" id="KW-0722">Serine protease inhibitor</keyword>
<dbReference type="GO" id="GO:0033363">
    <property type="term" value="P:secretory granule organization"/>
    <property type="evidence" value="ECO:0007669"/>
    <property type="project" value="Ensembl"/>
</dbReference>
<evidence type="ECO:0000313" key="5">
    <source>
        <dbReference type="Ensembl" id="ENSRFEP00010028373.1"/>
    </source>
</evidence>
<dbReference type="PANTHER" id="PTHR11461:SF48">
    <property type="entry name" value="GLIA-DERIVED NEXIN"/>
    <property type="match status" value="1"/>
</dbReference>
<comment type="similarity">
    <text evidence="3">Belongs to the serpin family.</text>
</comment>
<dbReference type="GO" id="GO:0005102">
    <property type="term" value="F:signaling receptor binding"/>
    <property type="evidence" value="ECO:0007669"/>
    <property type="project" value="Ensembl"/>
</dbReference>
<dbReference type="Gene3D" id="3.30.497.10">
    <property type="entry name" value="Antithrombin, subunit I, domain 2"/>
    <property type="match status" value="1"/>
</dbReference>
<dbReference type="InParanoid" id="A0A671FRK1"/>
<dbReference type="GO" id="GO:0048505">
    <property type="term" value="P:regulation of timing of cell differentiation"/>
    <property type="evidence" value="ECO:0007669"/>
    <property type="project" value="Ensembl"/>
</dbReference>
<dbReference type="SUPFAM" id="SSF56574">
    <property type="entry name" value="Serpins"/>
    <property type="match status" value="1"/>
</dbReference>
<dbReference type="GO" id="GO:0090331">
    <property type="term" value="P:negative regulation of platelet aggregation"/>
    <property type="evidence" value="ECO:0007669"/>
    <property type="project" value="Ensembl"/>
</dbReference>
<dbReference type="GO" id="GO:0042628">
    <property type="term" value="P:mating plug formation"/>
    <property type="evidence" value="ECO:0007669"/>
    <property type="project" value="Ensembl"/>
</dbReference>
<dbReference type="Pfam" id="PF00079">
    <property type="entry name" value="Serpin"/>
    <property type="match status" value="1"/>
</dbReference>
<protein>
    <submittedName>
        <fullName evidence="5">Serpin family E member 2</fullName>
    </submittedName>
</protein>
<dbReference type="GO" id="GO:0010766">
    <property type="term" value="P:negative regulation of sodium ion transport"/>
    <property type="evidence" value="ECO:0007669"/>
    <property type="project" value="Ensembl"/>
</dbReference>
<dbReference type="AlphaFoldDB" id="A0A671FRK1"/>
<proteinExistence type="inferred from homology"/>
<evidence type="ECO:0000259" key="4">
    <source>
        <dbReference type="SMART" id="SM00093"/>
    </source>
</evidence>
<dbReference type="FunFam" id="2.30.39.10:FF:000035">
    <property type="entry name" value="Serine protease inhibitor (serpin) 16"/>
    <property type="match status" value="1"/>
</dbReference>
<dbReference type="Proteomes" id="UP000472240">
    <property type="component" value="Chromosome 8"/>
</dbReference>
<dbReference type="Ensembl" id="ENSRFET00010030807.1">
    <property type="protein sequence ID" value="ENSRFEP00010028373.1"/>
    <property type="gene ID" value="ENSRFEG00010018783.1"/>
</dbReference>
<dbReference type="InterPro" id="IPR042185">
    <property type="entry name" value="Serpin_sf_2"/>
</dbReference>
<evidence type="ECO:0000256" key="1">
    <source>
        <dbReference type="ARBA" id="ARBA00022690"/>
    </source>
</evidence>
<evidence type="ECO:0000256" key="3">
    <source>
        <dbReference type="RuleBase" id="RU000411"/>
    </source>
</evidence>
<reference evidence="6" key="3">
    <citation type="submission" date="2018-12" db="EMBL/GenBank/DDBJ databases">
        <title>G10K-VGP greater horseshoe bat female genome, primary haplotype.</title>
        <authorList>
            <person name="Teeling E."/>
            <person name="Myers G."/>
            <person name="Vernes S."/>
            <person name="Pippel M."/>
            <person name="Winkler S."/>
            <person name="Fedrigo O."/>
            <person name="Rhie A."/>
            <person name="Koren S."/>
            <person name="Phillippy A."/>
            <person name="Lewin H."/>
            <person name="Damas J."/>
            <person name="Howe K."/>
            <person name="Mountcastle J."/>
            <person name="Jarvis E.D."/>
        </authorList>
    </citation>
    <scope>NUCLEOTIDE SEQUENCE [LARGE SCALE GENOMIC DNA]</scope>
</reference>
<dbReference type="FunCoup" id="A0A671FRK1">
    <property type="interactions" value="185"/>
</dbReference>
<dbReference type="GO" id="GO:0021683">
    <property type="term" value="P:cerebellar granular layer morphogenesis"/>
    <property type="evidence" value="ECO:0007669"/>
    <property type="project" value="Ensembl"/>
</dbReference>
<dbReference type="GO" id="GO:0042177">
    <property type="term" value="P:negative regulation of protein catabolic process"/>
    <property type="evidence" value="ECO:0007669"/>
    <property type="project" value="Ensembl"/>
</dbReference>
<accession>A0A671FRK1</accession>
<reference evidence="5" key="4">
    <citation type="submission" date="2025-08" db="UniProtKB">
        <authorList>
            <consortium name="Ensembl"/>
        </authorList>
    </citation>
    <scope>IDENTIFICATION</scope>
</reference>
<dbReference type="GO" id="GO:0032940">
    <property type="term" value="P:secretion by cell"/>
    <property type="evidence" value="ECO:0007669"/>
    <property type="project" value="Ensembl"/>
</dbReference>
<gene>
    <name evidence="5" type="primary">SERPINE2</name>
</gene>
<feature type="domain" description="Serpin" evidence="4">
    <location>
        <begin position="48"/>
        <end position="409"/>
    </location>
</feature>
<keyword evidence="1" id="KW-0646">Protease inhibitor</keyword>
<dbReference type="GO" id="GO:0005615">
    <property type="term" value="C:extracellular space"/>
    <property type="evidence" value="ECO:0007669"/>
    <property type="project" value="InterPro"/>
</dbReference>
<dbReference type="GO" id="GO:0030168">
    <property type="term" value="P:platelet activation"/>
    <property type="evidence" value="ECO:0007669"/>
    <property type="project" value="Ensembl"/>
</dbReference>
<dbReference type="OMA" id="PNNTKMR"/>
<organism evidence="5 6">
    <name type="scientific">Rhinolophus ferrumequinum</name>
    <name type="common">Greater horseshoe bat</name>
    <dbReference type="NCBI Taxonomy" id="59479"/>
    <lineage>
        <taxon>Eukaryota</taxon>
        <taxon>Metazoa</taxon>
        <taxon>Chordata</taxon>
        <taxon>Craniata</taxon>
        <taxon>Vertebrata</taxon>
        <taxon>Euteleostomi</taxon>
        <taxon>Mammalia</taxon>
        <taxon>Eutheria</taxon>
        <taxon>Laurasiatheria</taxon>
        <taxon>Chiroptera</taxon>
        <taxon>Yinpterochiroptera</taxon>
        <taxon>Rhinolophoidea</taxon>
        <taxon>Rhinolophidae</taxon>
        <taxon>Rhinolophinae</taxon>
        <taxon>Rhinolophus</taxon>
    </lineage>
</organism>
<dbReference type="GO" id="GO:0051966">
    <property type="term" value="P:regulation of synaptic transmission, glutamatergic"/>
    <property type="evidence" value="ECO:0007669"/>
    <property type="project" value="Ensembl"/>
</dbReference>
<name>A0A671FRK1_RHIFE</name>
<dbReference type="GO" id="GO:0004867">
    <property type="term" value="F:serine-type endopeptidase inhibitor activity"/>
    <property type="evidence" value="ECO:0007669"/>
    <property type="project" value="UniProtKB-KW"/>
</dbReference>
<reference evidence="5 6" key="1">
    <citation type="journal article" date="2015" name="Annu Rev Anim Biosci">
        <title>The Genome 10K Project: a way forward.</title>
        <authorList>
            <person name="Koepfli K.P."/>
            <person name="Paten B."/>
            <person name="O'Brien S.J."/>
            <person name="Koepfli K.P."/>
            <person name="Paten B."/>
            <person name="Antunes A."/>
            <person name="Belov K."/>
            <person name="Bustamante C."/>
            <person name="Castoe T.A."/>
            <person name="Clawson H."/>
            <person name="Crawford A.J."/>
            <person name="Diekhans M."/>
            <person name="Distel D."/>
            <person name="Durbin R."/>
            <person name="Earl D."/>
            <person name="Fujita M.K."/>
            <person name="Gamble T."/>
            <person name="Georges A."/>
            <person name="Gemmell N."/>
            <person name="Gilbert M.T."/>
            <person name="Graves J.M."/>
            <person name="Green R.E."/>
            <person name="Hickey G."/>
            <person name="Jarvis E.D."/>
            <person name="Johnson W."/>
            <person name="Komissarov A."/>
            <person name="Korf I."/>
            <person name="Kuhn R."/>
            <person name="Larkin D.M."/>
            <person name="Lewin H."/>
            <person name="Lopez J.V."/>
            <person name="Ma J."/>
            <person name="Marques-Bonet T."/>
            <person name="Miller W."/>
            <person name="Murphy R."/>
            <person name="Pevzner P."/>
            <person name="Shapiro B."/>
            <person name="Steiner C."/>
            <person name="Tamazian G."/>
            <person name="Venkatesh B."/>
            <person name="Wang J."/>
            <person name="Wayne R."/>
            <person name="Wiley E."/>
            <person name="Yang H."/>
            <person name="Zhang G."/>
            <person name="Haussler D."/>
            <person name="Ryder O."/>
            <person name="O'Brien S.J."/>
        </authorList>
    </citation>
    <scope>NUCLEOTIDE SEQUENCE</scope>
</reference>
<dbReference type="GO" id="GO:0031594">
    <property type="term" value="C:neuromuscular junction"/>
    <property type="evidence" value="ECO:0007669"/>
    <property type="project" value="Ensembl"/>
</dbReference>
<dbReference type="GeneTree" id="ENSGT00940000158424"/>
<dbReference type="GO" id="GO:0061108">
    <property type="term" value="P:seminal vesicle epithelium development"/>
    <property type="evidence" value="ECO:0007669"/>
    <property type="project" value="Ensembl"/>
</dbReference>
<dbReference type="InterPro" id="IPR023796">
    <property type="entry name" value="Serpin_dom"/>
</dbReference>
<dbReference type="GO" id="GO:0045879">
    <property type="term" value="P:negative regulation of smoothened signaling pathway"/>
    <property type="evidence" value="ECO:0007669"/>
    <property type="project" value="Ensembl"/>
</dbReference>
<dbReference type="InterPro" id="IPR000215">
    <property type="entry name" value="Serpin_fam"/>
</dbReference>
<dbReference type="GO" id="GO:0051898">
    <property type="term" value="P:negative regulation of phosphatidylinositol 3-kinase/protein kinase B signal transduction"/>
    <property type="evidence" value="ECO:0007669"/>
    <property type="project" value="Ensembl"/>
</dbReference>
<evidence type="ECO:0000313" key="6">
    <source>
        <dbReference type="Proteomes" id="UP000472240"/>
    </source>
</evidence>
<dbReference type="PROSITE" id="PS00284">
    <property type="entry name" value="SERPIN"/>
    <property type="match status" value="1"/>
</dbReference>
<reference evidence="5 6" key="2">
    <citation type="journal article" date="2018" name="Annu Rev Anim Biosci">
        <title>Bat Biology, Genomes, and the Bat1K Project: To Generate Chromosome-Level Genomes for All Living Bat Species.</title>
        <authorList>
            <person name="Teeling E.C."/>
            <person name="Vernes S.C."/>
            <person name="Davalos L.M."/>
            <person name="Ray D.A."/>
            <person name="Gilbert M.T.P."/>
            <person name="Myers E."/>
        </authorList>
    </citation>
    <scope>NUCLEOTIDE SEQUENCE</scope>
</reference>
<dbReference type="GO" id="GO:0008201">
    <property type="term" value="F:heparin binding"/>
    <property type="evidence" value="ECO:0007669"/>
    <property type="project" value="Ensembl"/>
</dbReference>
<dbReference type="PANTHER" id="PTHR11461">
    <property type="entry name" value="SERINE PROTEASE INHIBITOR, SERPIN"/>
    <property type="match status" value="1"/>
</dbReference>
<dbReference type="GO" id="GO:0008285">
    <property type="term" value="P:negative regulation of cell population proliferation"/>
    <property type="evidence" value="ECO:0007669"/>
    <property type="project" value="Ensembl"/>
</dbReference>
<dbReference type="InterPro" id="IPR023795">
    <property type="entry name" value="Serpin_CS"/>
</dbReference>
<dbReference type="CDD" id="cd19573">
    <property type="entry name" value="serpinE2_GDN"/>
    <property type="match status" value="1"/>
</dbReference>
<evidence type="ECO:0000256" key="2">
    <source>
        <dbReference type="ARBA" id="ARBA00022900"/>
    </source>
</evidence>
<dbReference type="InterPro" id="IPR036186">
    <property type="entry name" value="Serpin_sf"/>
</dbReference>
<keyword evidence="6" id="KW-1185">Reference proteome</keyword>
<reference evidence="5" key="5">
    <citation type="submission" date="2025-09" db="UniProtKB">
        <authorList>
            <consortium name="Ensembl"/>
        </authorList>
    </citation>
    <scope>IDENTIFICATION</scope>
</reference>
<dbReference type="GO" id="GO:0030163">
    <property type="term" value="P:protein catabolic process"/>
    <property type="evidence" value="ECO:0007669"/>
    <property type="project" value="Ensembl"/>
</dbReference>
<dbReference type="GO" id="GO:0031012">
    <property type="term" value="C:extracellular matrix"/>
    <property type="evidence" value="ECO:0007669"/>
    <property type="project" value="Ensembl"/>
</dbReference>
<dbReference type="GO" id="GO:0005829">
    <property type="term" value="C:cytosol"/>
    <property type="evidence" value="ECO:0007669"/>
    <property type="project" value="Ensembl"/>
</dbReference>
<dbReference type="GO" id="GO:0010757">
    <property type="term" value="P:negative regulation of plasminogen activation"/>
    <property type="evidence" value="ECO:0007669"/>
    <property type="project" value="Ensembl"/>
</dbReference>
<dbReference type="GO" id="GO:0060291">
    <property type="term" value="P:long-term synaptic potentiation"/>
    <property type="evidence" value="ECO:0007669"/>
    <property type="project" value="Ensembl"/>
</dbReference>
<dbReference type="GO" id="GO:0060384">
    <property type="term" value="P:innervation"/>
    <property type="evidence" value="ECO:0007669"/>
    <property type="project" value="Ensembl"/>
</dbReference>
<dbReference type="GO" id="GO:0030308">
    <property type="term" value="P:negative regulation of cell growth"/>
    <property type="evidence" value="ECO:0007669"/>
    <property type="project" value="Ensembl"/>
</dbReference>
<sequence>ITDCRLALPEGTMDWHFPFFLVATVTLPSLCLQFNPQPLEELGSDIGIQVFNQIVKSRPRDNVVISPHGIASVLGMLQLGASGRTKLQLATMMKYNVNGLGKILKKINKAIISKKNKDIVTVANAMFLNNSSKIEVPFVARNKDVFQCKVWNLNFEYPAAACDSINAWVKNETRGMIDSLLSPDLIDGMLTRMVLVNALYFKGLWKSRFRPENTKKRTFVAADGKSYQVPMLAQLSLFQSGSTSTPGGFWYNFIELPYHGDSISMLIALPSESSTPLSAIIPHISTKTIDSWKSMMVPKRVQVILPKFTAVTQTDLKEPLKALGVTDMFDPSKANFAKITRSENLHVSHILQKAKIEVSEDGTKASAVTAAILIARSSPPWFIVDRPFLFFIRHNPTGAFLFMGQINKP</sequence>
<dbReference type="SMART" id="SM00093">
    <property type="entry name" value="SERPIN"/>
    <property type="match status" value="1"/>
</dbReference>
<dbReference type="Gene3D" id="2.30.39.10">
    <property type="entry name" value="Alpha-1-antitrypsin, domain 1"/>
    <property type="match status" value="1"/>
</dbReference>
<dbReference type="GO" id="GO:0050974">
    <property type="term" value="P:detection of mechanical stimulus involved in sensory perception"/>
    <property type="evidence" value="ECO:0007669"/>
    <property type="project" value="Ensembl"/>
</dbReference>
<dbReference type="GO" id="GO:0031091">
    <property type="term" value="C:platelet alpha granule"/>
    <property type="evidence" value="ECO:0007669"/>
    <property type="project" value="Ensembl"/>
</dbReference>